<dbReference type="CDD" id="cd04205">
    <property type="entry name" value="CuRO_2_LCC_like"/>
    <property type="match status" value="1"/>
</dbReference>
<dbReference type="InterPro" id="IPR011706">
    <property type="entry name" value="Cu-oxidase_C"/>
</dbReference>
<evidence type="ECO:0000256" key="6">
    <source>
        <dbReference type="ARBA" id="ARBA00023002"/>
    </source>
</evidence>
<dbReference type="PANTHER" id="PTHR11709">
    <property type="entry name" value="MULTI-COPPER OXIDASE"/>
    <property type="match status" value="1"/>
</dbReference>
<evidence type="ECO:0000256" key="7">
    <source>
        <dbReference type="ARBA" id="ARBA00023008"/>
    </source>
</evidence>
<feature type="domain" description="Plastocyanin-like" evidence="12">
    <location>
        <begin position="26"/>
        <end position="141"/>
    </location>
</feature>
<name>A0AAF0J767_9BASI</name>
<evidence type="ECO:0000259" key="12">
    <source>
        <dbReference type="Pfam" id="PF07732"/>
    </source>
</evidence>
<feature type="domain" description="Plastocyanin-like" evidence="11">
    <location>
        <begin position="372"/>
        <end position="495"/>
    </location>
</feature>
<dbReference type="Pfam" id="PF07731">
    <property type="entry name" value="Cu-oxidase_2"/>
    <property type="match status" value="1"/>
</dbReference>
<organism evidence="13 14">
    <name type="scientific">Malassezia cuniculi</name>
    <dbReference type="NCBI Taxonomy" id="948313"/>
    <lineage>
        <taxon>Eukaryota</taxon>
        <taxon>Fungi</taxon>
        <taxon>Dikarya</taxon>
        <taxon>Basidiomycota</taxon>
        <taxon>Ustilaginomycotina</taxon>
        <taxon>Malasseziomycetes</taxon>
        <taxon>Malasseziales</taxon>
        <taxon>Malasseziaceae</taxon>
        <taxon>Malassezia</taxon>
    </lineage>
</organism>
<dbReference type="EC" id="1.10.3.2" evidence="4"/>
<dbReference type="SUPFAM" id="SSF49503">
    <property type="entry name" value="Cupredoxins"/>
    <property type="match status" value="3"/>
</dbReference>
<keyword evidence="8" id="KW-0325">Glycoprotein</keyword>
<evidence type="ECO:0000313" key="13">
    <source>
        <dbReference type="EMBL" id="WFD36297.1"/>
    </source>
</evidence>
<keyword evidence="7" id="KW-0186">Copper</keyword>
<evidence type="ECO:0000256" key="4">
    <source>
        <dbReference type="ARBA" id="ARBA00012297"/>
    </source>
</evidence>
<evidence type="ECO:0000259" key="11">
    <source>
        <dbReference type="Pfam" id="PF07731"/>
    </source>
</evidence>
<keyword evidence="9" id="KW-0732">Signal</keyword>
<dbReference type="InterPro" id="IPR008972">
    <property type="entry name" value="Cupredoxin"/>
</dbReference>
<dbReference type="PANTHER" id="PTHR11709:SF394">
    <property type="entry name" value="FI03373P-RELATED"/>
    <property type="match status" value="1"/>
</dbReference>
<dbReference type="AlphaFoldDB" id="A0AAF0J767"/>
<keyword evidence="14" id="KW-1185">Reference proteome</keyword>
<keyword evidence="5" id="KW-0479">Metal-binding</keyword>
<keyword evidence="6" id="KW-0560">Oxidoreductase</keyword>
<comment type="cofactor">
    <cofactor evidence="2">
        <name>Cu cation</name>
        <dbReference type="ChEBI" id="CHEBI:23378"/>
    </cofactor>
</comment>
<dbReference type="Gene3D" id="2.60.40.420">
    <property type="entry name" value="Cupredoxins - blue copper proteins"/>
    <property type="match status" value="3"/>
</dbReference>
<sequence>MKSIATGLLIFASVAYAAVVEYNFTVGWHNAAPDGVEKRMNLVNGLFPGPEVRANVGDTVRIHMKNDLGDNGTSIHFHGINQKGTPFSDGVPGVTQWLTKPGDTYTYEFVPDEAGSSFWHSHMGIQYPLGMVGSIIVDEKKGAWEYDDEHVVILTDHFDLSEWTLLARAMQPNMDDPLVDNLLICSKPGSCNKNQTQKFNFEAGKTYRLRVINMSANSYFRFSVDDHDVQIIQTDFGQTNGSYAKWVPLAPAQRLDLLLHTKKEQKENVWIRAVSMTKCMGELKHGVSDEVRAVGVFVDKSVTPSTKAHEFESRKKCYVLEPHQYAPRTKSPAHRKPIQTIRLEGNVSKNKQHILLGTLNNITFTDKNNAVNPTLFELQAGKNASEFARYRNTYVIPKKGPIHVLFDGIQEEDPHPYHMHGHTFKLLGIVPSPFDPKNTTGLNFDAPAHLDTVLVPGNHTAVLEIMADNPGSWMVHCHMDWHLARGFAAQLVELPNLFFSKYGRNSTEST</sequence>
<proteinExistence type="inferred from homology"/>
<protein>
    <recommendedName>
        <fullName evidence="4">laccase</fullName>
        <ecNumber evidence="4">1.10.3.2</ecNumber>
    </recommendedName>
</protein>
<feature type="domain" description="Plastocyanin-like" evidence="10">
    <location>
        <begin position="149"/>
        <end position="276"/>
    </location>
</feature>
<comment type="similarity">
    <text evidence="3">Belongs to the multicopper oxidase family.</text>
</comment>
<dbReference type="InterPro" id="IPR045087">
    <property type="entry name" value="Cu-oxidase_fam"/>
</dbReference>
<evidence type="ECO:0000259" key="10">
    <source>
        <dbReference type="Pfam" id="PF00394"/>
    </source>
</evidence>
<evidence type="ECO:0000313" key="14">
    <source>
        <dbReference type="Proteomes" id="UP001219933"/>
    </source>
</evidence>
<dbReference type="Pfam" id="PF00394">
    <property type="entry name" value="Cu-oxidase"/>
    <property type="match status" value="1"/>
</dbReference>
<dbReference type="InterPro" id="IPR011707">
    <property type="entry name" value="Cu-oxidase-like_N"/>
</dbReference>
<evidence type="ECO:0000256" key="3">
    <source>
        <dbReference type="ARBA" id="ARBA00010609"/>
    </source>
</evidence>
<evidence type="ECO:0000256" key="9">
    <source>
        <dbReference type="SAM" id="SignalP"/>
    </source>
</evidence>
<gene>
    <name evidence="13" type="ORF">MCUN1_003176</name>
</gene>
<feature type="chain" id="PRO_5042074812" description="laccase" evidence="9">
    <location>
        <begin position="18"/>
        <end position="510"/>
    </location>
</feature>
<evidence type="ECO:0000256" key="1">
    <source>
        <dbReference type="ARBA" id="ARBA00000349"/>
    </source>
</evidence>
<evidence type="ECO:0000256" key="2">
    <source>
        <dbReference type="ARBA" id="ARBA00001935"/>
    </source>
</evidence>
<evidence type="ECO:0000256" key="5">
    <source>
        <dbReference type="ARBA" id="ARBA00022723"/>
    </source>
</evidence>
<accession>A0AAF0J767</accession>
<dbReference type="GO" id="GO:0052716">
    <property type="term" value="F:hydroquinone:oxygen oxidoreductase activity"/>
    <property type="evidence" value="ECO:0007669"/>
    <property type="project" value="UniProtKB-EC"/>
</dbReference>
<feature type="signal peptide" evidence="9">
    <location>
        <begin position="1"/>
        <end position="17"/>
    </location>
</feature>
<dbReference type="EMBL" id="CP119880">
    <property type="protein sequence ID" value="WFD36297.1"/>
    <property type="molecule type" value="Genomic_DNA"/>
</dbReference>
<dbReference type="InterPro" id="IPR001117">
    <property type="entry name" value="Cu-oxidase_2nd"/>
</dbReference>
<dbReference type="GO" id="GO:0005507">
    <property type="term" value="F:copper ion binding"/>
    <property type="evidence" value="ECO:0007669"/>
    <property type="project" value="InterPro"/>
</dbReference>
<comment type="catalytic activity">
    <reaction evidence="1">
        <text>4 hydroquinone + O2 = 4 benzosemiquinone + 2 H2O</text>
        <dbReference type="Rhea" id="RHEA:11276"/>
        <dbReference type="ChEBI" id="CHEBI:15377"/>
        <dbReference type="ChEBI" id="CHEBI:15379"/>
        <dbReference type="ChEBI" id="CHEBI:17594"/>
        <dbReference type="ChEBI" id="CHEBI:17977"/>
        <dbReference type="EC" id="1.10.3.2"/>
    </reaction>
</comment>
<dbReference type="Proteomes" id="UP001219933">
    <property type="component" value="Chromosome 4"/>
</dbReference>
<evidence type="ECO:0000256" key="8">
    <source>
        <dbReference type="ARBA" id="ARBA00023180"/>
    </source>
</evidence>
<dbReference type="Pfam" id="PF07732">
    <property type="entry name" value="Cu-oxidase_3"/>
    <property type="match status" value="1"/>
</dbReference>
<reference evidence="13" key="1">
    <citation type="submission" date="2023-03" db="EMBL/GenBank/DDBJ databases">
        <title>Mating type loci evolution in Malassezia.</title>
        <authorList>
            <person name="Coelho M.A."/>
        </authorList>
    </citation>
    <scope>NUCLEOTIDE SEQUENCE</scope>
    <source>
        <strain evidence="13">CBS 11721</strain>
    </source>
</reference>